<evidence type="ECO:0000313" key="3">
    <source>
        <dbReference type="EMBL" id="ORX66972.1"/>
    </source>
</evidence>
<comment type="caution">
    <text evidence="3">The sequence shown here is derived from an EMBL/GenBank/DDBJ whole genome shotgun (WGS) entry which is preliminary data.</text>
</comment>
<evidence type="ECO:0000313" key="4">
    <source>
        <dbReference type="Proteomes" id="UP000193922"/>
    </source>
</evidence>
<organism evidence="3 4">
    <name type="scientific">Linderina pennispora</name>
    <dbReference type="NCBI Taxonomy" id="61395"/>
    <lineage>
        <taxon>Eukaryota</taxon>
        <taxon>Fungi</taxon>
        <taxon>Fungi incertae sedis</taxon>
        <taxon>Zoopagomycota</taxon>
        <taxon>Kickxellomycotina</taxon>
        <taxon>Kickxellomycetes</taxon>
        <taxon>Kickxellales</taxon>
        <taxon>Kickxellaceae</taxon>
        <taxon>Linderina</taxon>
    </lineage>
</organism>
<gene>
    <name evidence="3" type="ORF">DL89DRAFT_260063</name>
</gene>
<accession>A0A1Y1W0J1</accession>
<dbReference type="OrthoDB" id="10257284at2759"/>
<dbReference type="InterPro" id="IPR000560">
    <property type="entry name" value="His_Pase_clade-2"/>
</dbReference>
<dbReference type="SUPFAM" id="SSF53254">
    <property type="entry name" value="Phosphoglycerate mutase-like"/>
    <property type="match status" value="1"/>
</dbReference>
<dbReference type="Gene3D" id="3.40.50.1240">
    <property type="entry name" value="Phosphoglycerate mutase-like"/>
    <property type="match status" value="1"/>
</dbReference>
<name>A0A1Y1W0J1_9FUNG</name>
<dbReference type="Pfam" id="PF00328">
    <property type="entry name" value="His_Phos_2"/>
    <property type="match status" value="1"/>
</dbReference>
<dbReference type="AlphaFoldDB" id="A0A1Y1W0J1"/>
<sequence>MDICGKCPDLTRQRNVPGVPIGRTEMEIDSTLPYANIFWSGNCELGQLTDLGKEKMQSGCSVLVGLSNCQPHPDVVMHMRPKSMETLISTGENCPASSAAFGKAFSTPEYAKYSAQIAAFTNRTLSILQPSSIPTWRAGMNVNDYLWLSVCHGKPLPCSSANPSDCLTAADAVTAYEHSSKQNEIIQATGNVARLFVGPFLGEIRRPIANAVNGNAKAKFELHSAHDITVYYLLSLLQKEDMSRWSVYGSNLVFEAWKNNKNGSYVVRLLYNGEVVTATKVSGLDWNAVPLDSFFKVADASTPDIATECHV</sequence>
<keyword evidence="2" id="KW-0378">Hydrolase</keyword>
<protein>
    <submittedName>
        <fullName evidence="3">Phosphoglycerate mutase-like protein</fullName>
    </submittedName>
</protein>
<dbReference type="InterPro" id="IPR050645">
    <property type="entry name" value="Histidine_acid_phosphatase"/>
</dbReference>
<dbReference type="PANTHER" id="PTHR11567:SF110">
    <property type="entry name" value="2-PHOSPHOXYLOSE PHOSPHATASE 1"/>
    <property type="match status" value="1"/>
</dbReference>
<dbReference type="InterPro" id="IPR029033">
    <property type="entry name" value="His_PPase_superfam"/>
</dbReference>
<dbReference type="EMBL" id="MCFD01000014">
    <property type="protein sequence ID" value="ORX66972.1"/>
    <property type="molecule type" value="Genomic_DNA"/>
</dbReference>
<reference evidence="3 4" key="1">
    <citation type="submission" date="2016-07" db="EMBL/GenBank/DDBJ databases">
        <title>Pervasive Adenine N6-methylation of Active Genes in Fungi.</title>
        <authorList>
            <consortium name="DOE Joint Genome Institute"/>
            <person name="Mondo S.J."/>
            <person name="Dannebaum R.O."/>
            <person name="Kuo R.C."/>
            <person name="Labutti K."/>
            <person name="Haridas S."/>
            <person name="Kuo A."/>
            <person name="Salamov A."/>
            <person name="Ahrendt S.R."/>
            <person name="Lipzen A."/>
            <person name="Sullivan W."/>
            <person name="Andreopoulos W.B."/>
            <person name="Clum A."/>
            <person name="Lindquist E."/>
            <person name="Daum C."/>
            <person name="Ramamoorthy G.K."/>
            <person name="Gryganskyi A."/>
            <person name="Culley D."/>
            <person name="Magnuson J.K."/>
            <person name="James T.Y."/>
            <person name="O'Malley M.A."/>
            <person name="Stajich J.E."/>
            <person name="Spatafora J.W."/>
            <person name="Visel A."/>
            <person name="Grigoriev I.V."/>
        </authorList>
    </citation>
    <scope>NUCLEOTIDE SEQUENCE [LARGE SCALE GENOMIC DNA]</scope>
    <source>
        <strain evidence="3 4">ATCC 12442</strain>
    </source>
</reference>
<dbReference type="Proteomes" id="UP000193922">
    <property type="component" value="Unassembled WGS sequence"/>
</dbReference>
<comment type="similarity">
    <text evidence="1">Belongs to the histidine acid phosphatase family.</text>
</comment>
<dbReference type="PANTHER" id="PTHR11567">
    <property type="entry name" value="ACID PHOSPHATASE-RELATED"/>
    <property type="match status" value="1"/>
</dbReference>
<dbReference type="RefSeq" id="XP_040740931.1">
    <property type="nucleotide sequence ID" value="XM_040885746.1"/>
</dbReference>
<keyword evidence="4" id="KW-1185">Reference proteome</keyword>
<proteinExistence type="inferred from homology"/>
<dbReference type="GO" id="GO:0016791">
    <property type="term" value="F:phosphatase activity"/>
    <property type="evidence" value="ECO:0007669"/>
    <property type="project" value="TreeGrafter"/>
</dbReference>
<dbReference type="GeneID" id="63802394"/>
<evidence type="ECO:0000256" key="2">
    <source>
        <dbReference type="ARBA" id="ARBA00022801"/>
    </source>
</evidence>
<evidence type="ECO:0000256" key="1">
    <source>
        <dbReference type="ARBA" id="ARBA00005375"/>
    </source>
</evidence>